<accession>A0A8S5V2C4</accession>
<dbReference type="SUPFAM" id="SSF50129">
    <property type="entry name" value="GroES-like"/>
    <property type="match status" value="1"/>
</dbReference>
<evidence type="ECO:0000313" key="2">
    <source>
        <dbReference type="EMBL" id="DAG00869.1"/>
    </source>
</evidence>
<dbReference type="GO" id="GO:0044183">
    <property type="term" value="F:protein folding chaperone"/>
    <property type="evidence" value="ECO:0007669"/>
    <property type="project" value="InterPro"/>
</dbReference>
<protein>
    <submittedName>
        <fullName evidence="2">Chaperonin</fullName>
    </submittedName>
</protein>
<name>A0A8S5V2C4_9CAUD</name>
<dbReference type="SMART" id="SM00883">
    <property type="entry name" value="Cpn10"/>
    <property type="match status" value="1"/>
</dbReference>
<dbReference type="Gene3D" id="2.30.33.40">
    <property type="entry name" value="GroES chaperonin"/>
    <property type="match status" value="1"/>
</dbReference>
<proteinExistence type="predicted"/>
<keyword evidence="1" id="KW-0143">Chaperone</keyword>
<dbReference type="InterPro" id="IPR011032">
    <property type="entry name" value="GroES-like_sf"/>
</dbReference>
<reference evidence="2" key="1">
    <citation type="journal article" date="2021" name="Proc. Natl. Acad. Sci. U.S.A.">
        <title>A Catalog of Tens of Thousands of Viruses from Human Metagenomes Reveals Hidden Associations with Chronic Diseases.</title>
        <authorList>
            <person name="Tisza M.J."/>
            <person name="Buck C.B."/>
        </authorList>
    </citation>
    <scope>NUCLEOTIDE SEQUENCE</scope>
    <source>
        <strain evidence="2">CtelJ1</strain>
    </source>
</reference>
<dbReference type="GO" id="GO:0005524">
    <property type="term" value="F:ATP binding"/>
    <property type="evidence" value="ECO:0007669"/>
    <property type="project" value="InterPro"/>
</dbReference>
<organism evidence="2">
    <name type="scientific">CrAss-like virus sp. ctelJ1</name>
    <dbReference type="NCBI Taxonomy" id="2825838"/>
    <lineage>
        <taxon>Viruses</taxon>
        <taxon>Duplodnaviria</taxon>
        <taxon>Heunggongvirae</taxon>
        <taxon>Uroviricota</taxon>
        <taxon>Caudoviricetes</taxon>
        <taxon>Crassvirales</taxon>
    </lineage>
</organism>
<sequence>MALKQYLPRISSNGLTRTSINMNLSKIKKIRPLYNKVLITADRFTEDQVSDSGIIDPTKQHGVLMPVQKVVAIGPMVRDVKEGDVVCFNPTRYGKTVQVKDENSIKGVMESHHSEVRYNFPVINIDGTDFLYIYDSDIDYVIEEYEEVKSGALYTPDKKLKTPKIH</sequence>
<dbReference type="InterPro" id="IPR020818">
    <property type="entry name" value="Chaperonin_GroES"/>
</dbReference>
<dbReference type="InterPro" id="IPR037124">
    <property type="entry name" value="Chaperonin_GroES_sf"/>
</dbReference>
<evidence type="ECO:0000256" key="1">
    <source>
        <dbReference type="ARBA" id="ARBA00023186"/>
    </source>
</evidence>
<dbReference type="EMBL" id="BK016184">
    <property type="protein sequence ID" value="DAG00869.1"/>
    <property type="molecule type" value="Genomic_DNA"/>
</dbReference>
<dbReference type="Pfam" id="PF00166">
    <property type="entry name" value="Cpn10"/>
    <property type="match status" value="1"/>
</dbReference>